<dbReference type="GO" id="GO:0008047">
    <property type="term" value="F:enzyme activator activity"/>
    <property type="evidence" value="ECO:0007669"/>
    <property type="project" value="InterPro"/>
</dbReference>
<dbReference type="CDD" id="cd00518">
    <property type="entry name" value="H2MP"/>
    <property type="match status" value="1"/>
</dbReference>
<keyword evidence="2 5" id="KW-0645">Protease</keyword>
<dbReference type="EMBL" id="CAADFT010000085">
    <property type="protein sequence ID" value="VFK47472.1"/>
    <property type="molecule type" value="Genomic_DNA"/>
</dbReference>
<organism evidence="5">
    <name type="scientific">Candidatus Kentrum sp. TC</name>
    <dbReference type="NCBI Taxonomy" id="2126339"/>
    <lineage>
        <taxon>Bacteria</taxon>
        <taxon>Pseudomonadati</taxon>
        <taxon>Pseudomonadota</taxon>
        <taxon>Gammaproteobacteria</taxon>
        <taxon>Candidatus Kentrum</taxon>
    </lineage>
</organism>
<dbReference type="SUPFAM" id="SSF53163">
    <property type="entry name" value="HybD-like"/>
    <property type="match status" value="1"/>
</dbReference>
<evidence type="ECO:0000256" key="4">
    <source>
        <dbReference type="ARBA" id="ARBA00022801"/>
    </source>
</evidence>
<gene>
    <name evidence="5" type="ORF">BECKTC1821E_GA0114239_10858</name>
</gene>
<accession>A0A450Z159</accession>
<dbReference type="AlphaFoldDB" id="A0A450Z159"/>
<dbReference type="InterPro" id="IPR000671">
    <property type="entry name" value="Peptidase_A31"/>
</dbReference>
<keyword evidence="3" id="KW-0064">Aspartyl protease</keyword>
<dbReference type="GO" id="GO:0016485">
    <property type="term" value="P:protein processing"/>
    <property type="evidence" value="ECO:0007669"/>
    <property type="project" value="TreeGrafter"/>
</dbReference>
<dbReference type="GO" id="GO:0004190">
    <property type="term" value="F:aspartic-type endopeptidase activity"/>
    <property type="evidence" value="ECO:0007669"/>
    <property type="project" value="UniProtKB-KW"/>
</dbReference>
<sequence length="156" mass="17200">MLRLIRGRYGPAVELCDIGASGLRLLDYLREQALLIVIDACLMNRAPGEILVQEPDLDVPLANSTSLHQIGPLDTLSLAKHLYAQNMPHRVLFIMVETRDIDAATEKKHVGRCWGYWIGRLGHASPVIPGAAKGRNQKIASETFGLLTKKIALLPK</sequence>
<dbReference type="NCBIfam" id="TIGR00072">
    <property type="entry name" value="hydrog_prot"/>
    <property type="match status" value="1"/>
</dbReference>
<dbReference type="PANTHER" id="PTHR30302:SF1">
    <property type="entry name" value="HYDROGENASE 2 MATURATION PROTEASE"/>
    <property type="match status" value="1"/>
</dbReference>
<evidence type="ECO:0000313" key="5">
    <source>
        <dbReference type="EMBL" id="VFK47472.1"/>
    </source>
</evidence>
<name>A0A450Z159_9GAMM</name>
<comment type="similarity">
    <text evidence="1">Belongs to the peptidase A31 family.</text>
</comment>
<dbReference type="PANTHER" id="PTHR30302">
    <property type="entry name" value="HYDROGENASE 1 MATURATION PROTEASE"/>
    <property type="match status" value="1"/>
</dbReference>
<keyword evidence="4" id="KW-0378">Hydrolase</keyword>
<reference evidence="5" key="1">
    <citation type="submission" date="2019-02" db="EMBL/GenBank/DDBJ databases">
        <authorList>
            <person name="Gruber-Vodicka R. H."/>
            <person name="Seah K. B. B."/>
        </authorList>
    </citation>
    <scope>NUCLEOTIDE SEQUENCE</scope>
    <source>
        <strain evidence="5">BECK_BZ125</strain>
    </source>
</reference>
<dbReference type="InterPro" id="IPR023430">
    <property type="entry name" value="Pept_HybD-like_dom_sf"/>
</dbReference>
<evidence type="ECO:0000256" key="2">
    <source>
        <dbReference type="ARBA" id="ARBA00022670"/>
    </source>
</evidence>
<protein>
    <submittedName>
        <fullName evidence="5">Hydrogenase maturation protease</fullName>
    </submittedName>
</protein>
<dbReference type="Gene3D" id="3.40.50.1450">
    <property type="entry name" value="HybD-like"/>
    <property type="match status" value="1"/>
</dbReference>
<evidence type="ECO:0000256" key="1">
    <source>
        <dbReference type="ARBA" id="ARBA00006814"/>
    </source>
</evidence>
<dbReference type="Pfam" id="PF01750">
    <property type="entry name" value="HycI"/>
    <property type="match status" value="1"/>
</dbReference>
<evidence type="ECO:0000256" key="3">
    <source>
        <dbReference type="ARBA" id="ARBA00022750"/>
    </source>
</evidence>
<proteinExistence type="inferred from homology"/>